<reference evidence="4 5" key="1">
    <citation type="submission" date="2018-09" db="EMBL/GenBank/DDBJ databases">
        <title>Discovery and Ecogenomic Context for Candidatus Cryosericales, a Global Caldiserica Order Active in Thawing Permafrost.</title>
        <authorList>
            <person name="Martinez M.A."/>
            <person name="Woodcroft B.J."/>
            <person name="Ignacio Espinoza J.C."/>
            <person name="Zayed A."/>
            <person name="Singleton C.M."/>
            <person name="Boyd J."/>
            <person name="Li Y.-F."/>
            <person name="Purvine S."/>
            <person name="Maughan H."/>
            <person name="Hodgkins S.B."/>
            <person name="Anderson D."/>
            <person name="Sederholm M."/>
            <person name="Temperton B."/>
            <person name="Saleska S.R."/>
            <person name="Tyson G.W."/>
            <person name="Rich V.I."/>
        </authorList>
    </citation>
    <scope>NUCLEOTIDE SEQUENCE [LARGE SCALE GENOMIC DNA]</scope>
    <source>
        <strain evidence="2 4">SMC2</strain>
        <strain evidence="3 5">SMC3</strain>
    </source>
</reference>
<proteinExistence type="predicted"/>
<feature type="domain" description="AAA+ ATPase" evidence="1">
    <location>
        <begin position="38"/>
        <end position="160"/>
    </location>
</feature>
<dbReference type="PANTHER" id="PTHR33295:SF18">
    <property type="entry name" value="AAA+ ATPASE DOMAIN-CONTAINING PROTEIN"/>
    <property type="match status" value="1"/>
</dbReference>
<dbReference type="SUPFAM" id="SSF52540">
    <property type="entry name" value="P-loop containing nucleoside triphosphate hydrolases"/>
    <property type="match status" value="1"/>
</dbReference>
<keyword evidence="3" id="KW-0547">Nucleotide-binding</keyword>
<evidence type="ECO:0000313" key="3">
    <source>
        <dbReference type="EMBL" id="RIE11952.1"/>
    </source>
</evidence>
<evidence type="ECO:0000313" key="5">
    <source>
        <dbReference type="Proteomes" id="UP000266042"/>
    </source>
</evidence>
<dbReference type="AlphaFoldDB" id="A0A398D993"/>
<evidence type="ECO:0000313" key="4">
    <source>
        <dbReference type="Proteomes" id="UP000265724"/>
    </source>
</evidence>
<dbReference type="EMBL" id="QXIX01000058">
    <property type="protein sequence ID" value="RIE11883.1"/>
    <property type="molecule type" value="Genomic_DNA"/>
</dbReference>
<dbReference type="GO" id="GO:0005524">
    <property type="term" value="F:ATP binding"/>
    <property type="evidence" value="ECO:0007669"/>
    <property type="project" value="UniProtKB-KW"/>
</dbReference>
<dbReference type="PANTHER" id="PTHR33295">
    <property type="entry name" value="ATPASE"/>
    <property type="match status" value="1"/>
</dbReference>
<dbReference type="InterPro" id="IPR041682">
    <property type="entry name" value="AAA_14"/>
</dbReference>
<name>A0A398D993_9BACT</name>
<dbReference type="RefSeq" id="WP_119089997.1">
    <property type="nucleotide sequence ID" value="NZ_QXIW01000032.1"/>
</dbReference>
<dbReference type="SMART" id="SM00382">
    <property type="entry name" value="AAA"/>
    <property type="match status" value="1"/>
</dbReference>
<dbReference type="Pfam" id="PF13635">
    <property type="entry name" value="DUF4143"/>
    <property type="match status" value="1"/>
</dbReference>
<dbReference type="InterPro" id="IPR003593">
    <property type="entry name" value="AAA+_ATPase"/>
</dbReference>
<protein>
    <submittedName>
        <fullName evidence="3">ATP-binding protein</fullName>
    </submittedName>
</protein>
<dbReference type="Pfam" id="PF13173">
    <property type="entry name" value="AAA_14"/>
    <property type="match status" value="1"/>
</dbReference>
<gene>
    <name evidence="2" type="ORF">SMC2_08225</name>
    <name evidence="3" type="ORF">SMC3_07990</name>
</gene>
<evidence type="ECO:0000259" key="1">
    <source>
        <dbReference type="SMART" id="SM00382"/>
    </source>
</evidence>
<dbReference type="EMBL" id="QXIW01000032">
    <property type="protein sequence ID" value="RIE11952.1"/>
    <property type="molecule type" value="Genomic_DNA"/>
</dbReference>
<dbReference type="InterPro" id="IPR027417">
    <property type="entry name" value="P-loop_NTPase"/>
</dbReference>
<comment type="caution">
    <text evidence="3">The sequence shown here is derived from an EMBL/GenBank/DDBJ whole genome shotgun (WGS) entry which is preliminary data.</text>
</comment>
<dbReference type="CDD" id="cd00882">
    <property type="entry name" value="Ras_like_GTPase"/>
    <property type="match status" value="1"/>
</dbReference>
<dbReference type="Proteomes" id="UP000265724">
    <property type="component" value="Unassembled WGS sequence"/>
</dbReference>
<evidence type="ECO:0000313" key="2">
    <source>
        <dbReference type="EMBL" id="RIE11883.1"/>
    </source>
</evidence>
<dbReference type="InterPro" id="IPR025420">
    <property type="entry name" value="DUF4143"/>
</dbReference>
<sequence>MDTSVFSIRNPWRSGLLAKEPDRIPRHELQTALSWMDSRHVITIVGPRQAGKSTLMNMLIRHLLSSSAVPAANIFYFTTDDAETVTLLANVGDLLAFLRGNSTGNGRLYLFIDEIQRLGSPGLFLKTLYDLDLDLKIVASGSSSLEIRSASKEHLVGRGRELVLYPLSFGDIAASRIPGLRASSADIAQIQRLYGTDLVRTFEECAVWGTYPAVVTAPTMAQRHDELQQLYQSYVLRDVSQFFHIQHVGVFNNLTTLLAGSVGSQVQWETLARTTKSSAQTIHSYVDLLEGTFVCRQVLPYTGNVVGSIRRMPKIYFIDCGLRNSVLSDFSALSSRSDRGHLVEQVVFQELCKILEPTDRLYYWRMYAGSHEVDFVVVRGESLVPIEIKDSSMRSPEVPDGISDFSKAFRPWGAIVMNRDFAGEATSGNTTVMFVPTAATLARPDLFRELLTKALH</sequence>
<accession>A0A398D993</accession>
<organism evidence="3 5">
    <name type="scientific">Candidatus Cryosericum hinesii</name>
    <dbReference type="NCBI Taxonomy" id="2290915"/>
    <lineage>
        <taxon>Bacteria</taxon>
        <taxon>Pseudomonadati</taxon>
        <taxon>Caldisericota/Cryosericota group</taxon>
        <taxon>Candidatus Cryosericota</taxon>
        <taxon>Candidatus Cryosericia</taxon>
        <taxon>Candidatus Cryosericales</taxon>
        <taxon>Candidatus Cryosericaceae</taxon>
        <taxon>Candidatus Cryosericum</taxon>
    </lineage>
</organism>
<keyword evidence="3" id="KW-0067">ATP-binding</keyword>
<keyword evidence="4" id="KW-1185">Reference proteome</keyword>
<dbReference type="Proteomes" id="UP000266042">
    <property type="component" value="Unassembled WGS sequence"/>
</dbReference>